<dbReference type="Proteomes" id="UP001234178">
    <property type="component" value="Unassembled WGS sequence"/>
</dbReference>
<name>A0ABQ9YN55_9CRUS</name>
<sequence length="164" mass="19264">MWPSVFRPTDDSRSPHHRTQVCSTICPVGFLCQSFARLGRVKISLGLLHRFSYITSLVIPKILAHLFFNLFKHHQSFQCRFKLFILSLGYTVFKTSIMTTVYLTTDTVQVIERHALSHLNDLEIVLLIMCLRQNRKKGEDIFAHFTCNRISIQQERHERESERQ</sequence>
<keyword evidence="1" id="KW-1133">Transmembrane helix</keyword>
<keyword evidence="3" id="KW-1185">Reference proteome</keyword>
<organism evidence="2 3">
    <name type="scientific">Daphnia magna</name>
    <dbReference type="NCBI Taxonomy" id="35525"/>
    <lineage>
        <taxon>Eukaryota</taxon>
        <taxon>Metazoa</taxon>
        <taxon>Ecdysozoa</taxon>
        <taxon>Arthropoda</taxon>
        <taxon>Crustacea</taxon>
        <taxon>Branchiopoda</taxon>
        <taxon>Diplostraca</taxon>
        <taxon>Cladocera</taxon>
        <taxon>Anomopoda</taxon>
        <taxon>Daphniidae</taxon>
        <taxon>Daphnia</taxon>
    </lineage>
</organism>
<evidence type="ECO:0000256" key="1">
    <source>
        <dbReference type="SAM" id="Phobius"/>
    </source>
</evidence>
<keyword evidence="1" id="KW-0812">Transmembrane</keyword>
<feature type="transmembrane region" description="Helical" evidence="1">
    <location>
        <begin position="51"/>
        <end position="71"/>
    </location>
</feature>
<evidence type="ECO:0000313" key="3">
    <source>
        <dbReference type="Proteomes" id="UP001234178"/>
    </source>
</evidence>
<protein>
    <submittedName>
        <fullName evidence="2">Uncharacterized protein</fullName>
    </submittedName>
</protein>
<feature type="transmembrane region" description="Helical" evidence="1">
    <location>
        <begin position="83"/>
        <end position="103"/>
    </location>
</feature>
<gene>
    <name evidence="2" type="ORF">OUZ56_003897</name>
</gene>
<proteinExistence type="predicted"/>
<reference evidence="2 3" key="1">
    <citation type="journal article" date="2023" name="Nucleic Acids Res.">
        <title>The hologenome of Daphnia magna reveals possible DNA methylation and microbiome-mediated evolution of the host genome.</title>
        <authorList>
            <person name="Chaturvedi A."/>
            <person name="Li X."/>
            <person name="Dhandapani V."/>
            <person name="Marshall H."/>
            <person name="Kissane S."/>
            <person name="Cuenca-Cambronero M."/>
            <person name="Asole G."/>
            <person name="Calvet F."/>
            <person name="Ruiz-Romero M."/>
            <person name="Marangio P."/>
            <person name="Guigo R."/>
            <person name="Rago D."/>
            <person name="Mirbahai L."/>
            <person name="Eastwood N."/>
            <person name="Colbourne J.K."/>
            <person name="Zhou J."/>
            <person name="Mallon E."/>
            <person name="Orsini L."/>
        </authorList>
    </citation>
    <scope>NUCLEOTIDE SEQUENCE [LARGE SCALE GENOMIC DNA]</scope>
    <source>
        <strain evidence="2">LRV0_1</strain>
    </source>
</reference>
<accession>A0ABQ9YN55</accession>
<dbReference type="EMBL" id="JAOYFB010000001">
    <property type="protein sequence ID" value="KAK4002038.1"/>
    <property type="molecule type" value="Genomic_DNA"/>
</dbReference>
<keyword evidence="1" id="KW-0472">Membrane</keyword>
<evidence type="ECO:0000313" key="2">
    <source>
        <dbReference type="EMBL" id="KAK4002038.1"/>
    </source>
</evidence>
<comment type="caution">
    <text evidence="2">The sequence shown here is derived from an EMBL/GenBank/DDBJ whole genome shotgun (WGS) entry which is preliminary data.</text>
</comment>